<name>A0A5M3MS35_CONPW</name>
<keyword evidence="5 9" id="KW-0560">Oxidoreductase</keyword>
<evidence type="ECO:0000256" key="3">
    <source>
        <dbReference type="ARBA" id="ARBA00022617"/>
    </source>
</evidence>
<dbReference type="RefSeq" id="XP_007767337.1">
    <property type="nucleotide sequence ID" value="XM_007769147.1"/>
</dbReference>
<evidence type="ECO:0000256" key="7">
    <source>
        <dbReference type="ARBA" id="ARBA00023033"/>
    </source>
</evidence>
<dbReference type="GO" id="GO:0004497">
    <property type="term" value="F:monooxygenase activity"/>
    <property type="evidence" value="ECO:0007669"/>
    <property type="project" value="UniProtKB-KW"/>
</dbReference>
<dbReference type="AlphaFoldDB" id="A0A5M3MS35"/>
<dbReference type="InterPro" id="IPR002401">
    <property type="entry name" value="Cyt_P450_E_grp-I"/>
</dbReference>
<comment type="cofactor">
    <cofactor evidence="1 8">
        <name>heme</name>
        <dbReference type="ChEBI" id="CHEBI:30413"/>
    </cofactor>
</comment>
<feature type="binding site" description="axial binding residue" evidence="8">
    <location>
        <position position="515"/>
    </location>
    <ligand>
        <name>heme</name>
        <dbReference type="ChEBI" id="CHEBI:30413"/>
    </ligand>
    <ligandPart>
        <name>Fe</name>
        <dbReference type="ChEBI" id="CHEBI:18248"/>
    </ligandPart>
</feature>
<dbReference type="GeneID" id="19207612"/>
<gene>
    <name evidence="10" type="ORF">CONPUDRAFT_53865</name>
</gene>
<comment type="similarity">
    <text evidence="2 9">Belongs to the cytochrome P450 family.</text>
</comment>
<dbReference type="InterPro" id="IPR001128">
    <property type="entry name" value="Cyt_P450"/>
</dbReference>
<dbReference type="InterPro" id="IPR036396">
    <property type="entry name" value="Cyt_P450_sf"/>
</dbReference>
<evidence type="ECO:0000256" key="9">
    <source>
        <dbReference type="RuleBase" id="RU000461"/>
    </source>
</evidence>
<evidence type="ECO:0000313" key="11">
    <source>
        <dbReference type="Proteomes" id="UP000053558"/>
    </source>
</evidence>
<evidence type="ECO:0000256" key="2">
    <source>
        <dbReference type="ARBA" id="ARBA00010617"/>
    </source>
</evidence>
<evidence type="ECO:0000256" key="1">
    <source>
        <dbReference type="ARBA" id="ARBA00001971"/>
    </source>
</evidence>
<comment type="caution">
    <text evidence="10">The sequence shown here is derived from an EMBL/GenBank/DDBJ whole genome shotgun (WGS) entry which is preliminary data.</text>
</comment>
<dbReference type="InterPro" id="IPR017972">
    <property type="entry name" value="Cyt_P450_CS"/>
</dbReference>
<accession>A0A5M3MS35</accession>
<dbReference type="Pfam" id="PF00067">
    <property type="entry name" value="p450"/>
    <property type="match status" value="1"/>
</dbReference>
<dbReference type="OMA" id="FDRHAQD"/>
<dbReference type="Proteomes" id="UP000053558">
    <property type="component" value="Unassembled WGS sequence"/>
</dbReference>
<protein>
    <submittedName>
        <fullName evidence="10">Cytochrome P450 monooxygenase pc-3</fullName>
    </submittedName>
</protein>
<keyword evidence="11" id="KW-1185">Reference proteome</keyword>
<evidence type="ECO:0000256" key="5">
    <source>
        <dbReference type="ARBA" id="ARBA00023002"/>
    </source>
</evidence>
<dbReference type="SUPFAM" id="SSF48264">
    <property type="entry name" value="Cytochrome P450"/>
    <property type="match status" value="1"/>
</dbReference>
<dbReference type="PANTHER" id="PTHR24287:SF1">
    <property type="entry name" value="P450, PUTATIVE (EUROFUNG)-RELATED"/>
    <property type="match status" value="1"/>
</dbReference>
<dbReference type="GO" id="GO:0005506">
    <property type="term" value="F:iron ion binding"/>
    <property type="evidence" value="ECO:0007669"/>
    <property type="project" value="InterPro"/>
</dbReference>
<evidence type="ECO:0000256" key="4">
    <source>
        <dbReference type="ARBA" id="ARBA00022723"/>
    </source>
</evidence>
<keyword evidence="7 9" id="KW-0503">Monooxygenase</keyword>
<evidence type="ECO:0000256" key="6">
    <source>
        <dbReference type="ARBA" id="ARBA00023004"/>
    </source>
</evidence>
<proteinExistence type="inferred from homology"/>
<dbReference type="EMBL" id="JH711577">
    <property type="protein sequence ID" value="EIW81963.1"/>
    <property type="molecule type" value="Genomic_DNA"/>
</dbReference>
<dbReference type="GO" id="GO:0020037">
    <property type="term" value="F:heme binding"/>
    <property type="evidence" value="ECO:0007669"/>
    <property type="project" value="InterPro"/>
</dbReference>
<organism evidence="10 11">
    <name type="scientific">Coniophora puteana (strain RWD-64-598)</name>
    <name type="common">Brown rot fungus</name>
    <dbReference type="NCBI Taxonomy" id="741705"/>
    <lineage>
        <taxon>Eukaryota</taxon>
        <taxon>Fungi</taxon>
        <taxon>Dikarya</taxon>
        <taxon>Basidiomycota</taxon>
        <taxon>Agaricomycotina</taxon>
        <taxon>Agaricomycetes</taxon>
        <taxon>Agaricomycetidae</taxon>
        <taxon>Boletales</taxon>
        <taxon>Coniophorineae</taxon>
        <taxon>Coniophoraceae</taxon>
        <taxon>Coniophora</taxon>
    </lineage>
</organism>
<keyword evidence="6 8" id="KW-0408">Iron</keyword>
<reference evidence="11" key="1">
    <citation type="journal article" date="2012" name="Science">
        <title>The Paleozoic origin of enzymatic lignin decomposition reconstructed from 31 fungal genomes.</title>
        <authorList>
            <person name="Floudas D."/>
            <person name="Binder M."/>
            <person name="Riley R."/>
            <person name="Barry K."/>
            <person name="Blanchette R.A."/>
            <person name="Henrissat B."/>
            <person name="Martinez A.T."/>
            <person name="Otillar R."/>
            <person name="Spatafora J.W."/>
            <person name="Yadav J.S."/>
            <person name="Aerts A."/>
            <person name="Benoit I."/>
            <person name="Boyd A."/>
            <person name="Carlson A."/>
            <person name="Copeland A."/>
            <person name="Coutinho P.M."/>
            <person name="de Vries R.P."/>
            <person name="Ferreira P."/>
            <person name="Findley K."/>
            <person name="Foster B."/>
            <person name="Gaskell J."/>
            <person name="Glotzer D."/>
            <person name="Gorecki P."/>
            <person name="Heitman J."/>
            <person name="Hesse C."/>
            <person name="Hori C."/>
            <person name="Igarashi K."/>
            <person name="Jurgens J.A."/>
            <person name="Kallen N."/>
            <person name="Kersten P."/>
            <person name="Kohler A."/>
            <person name="Kuees U."/>
            <person name="Kumar T.K.A."/>
            <person name="Kuo A."/>
            <person name="LaButti K."/>
            <person name="Larrondo L.F."/>
            <person name="Lindquist E."/>
            <person name="Ling A."/>
            <person name="Lombard V."/>
            <person name="Lucas S."/>
            <person name="Lundell T."/>
            <person name="Martin R."/>
            <person name="McLaughlin D.J."/>
            <person name="Morgenstern I."/>
            <person name="Morin E."/>
            <person name="Murat C."/>
            <person name="Nagy L.G."/>
            <person name="Nolan M."/>
            <person name="Ohm R.A."/>
            <person name="Patyshakuliyeva A."/>
            <person name="Rokas A."/>
            <person name="Ruiz-Duenas F.J."/>
            <person name="Sabat G."/>
            <person name="Salamov A."/>
            <person name="Samejima M."/>
            <person name="Schmutz J."/>
            <person name="Slot J.C."/>
            <person name="St John F."/>
            <person name="Stenlid J."/>
            <person name="Sun H."/>
            <person name="Sun S."/>
            <person name="Syed K."/>
            <person name="Tsang A."/>
            <person name="Wiebenga A."/>
            <person name="Young D."/>
            <person name="Pisabarro A."/>
            <person name="Eastwood D.C."/>
            <person name="Martin F."/>
            <person name="Cullen D."/>
            <person name="Grigoriev I.V."/>
            <person name="Hibbett D.S."/>
        </authorList>
    </citation>
    <scope>NUCLEOTIDE SEQUENCE [LARGE SCALE GENOMIC DNA]</scope>
    <source>
        <strain evidence="11">RWD-64-598 SS2</strain>
    </source>
</reference>
<dbReference type="OrthoDB" id="1470350at2759"/>
<evidence type="ECO:0000256" key="8">
    <source>
        <dbReference type="PIRSR" id="PIRSR602401-1"/>
    </source>
</evidence>
<dbReference type="PANTHER" id="PTHR24287">
    <property type="entry name" value="P450, PUTATIVE (EUROFUNG)-RELATED"/>
    <property type="match status" value="1"/>
</dbReference>
<dbReference type="GO" id="GO:0016705">
    <property type="term" value="F:oxidoreductase activity, acting on paired donors, with incorporation or reduction of molecular oxygen"/>
    <property type="evidence" value="ECO:0007669"/>
    <property type="project" value="InterPro"/>
</dbReference>
<keyword evidence="4 8" id="KW-0479">Metal-binding</keyword>
<dbReference type="CDD" id="cd11063">
    <property type="entry name" value="CYP52"/>
    <property type="match status" value="1"/>
</dbReference>
<dbReference type="Gene3D" id="1.10.630.10">
    <property type="entry name" value="Cytochrome P450"/>
    <property type="match status" value="1"/>
</dbReference>
<dbReference type="KEGG" id="cput:CONPUDRAFT_53865"/>
<dbReference type="PROSITE" id="PS00086">
    <property type="entry name" value="CYTOCHROME_P450"/>
    <property type="match status" value="1"/>
</dbReference>
<evidence type="ECO:0000313" key="10">
    <source>
        <dbReference type="EMBL" id="EIW81963.1"/>
    </source>
</evidence>
<keyword evidence="3 8" id="KW-0349">Heme</keyword>
<dbReference type="PRINTS" id="PR00385">
    <property type="entry name" value="P450"/>
</dbReference>
<dbReference type="PRINTS" id="PR00463">
    <property type="entry name" value="EP450I"/>
</dbReference>
<sequence>MAVPPGFLYIAQNLPRFFLPPGATFAVLRILRDQHHIDLSTWLEIVACILSLPVAFVANNLYWSWRNARDAAARGAVLAPKAKARLPGAIDRLLDTAKLFATGYIGEAFDQQARVHGNTVNVHVLWEDRVMTTEPEYIKAILASQFNSFAKGPELFEQNKTLLGTGVFNSDGDTWKFHRSMTRPFFSKDRIGHFDIFDRHADDALSRTALRLAEGLPVDIQDMVSRFTLDSATEFLFGKDVCSLSAGLVYPPNHPLADSYEAKNDPANQFAHAFAEAQIGTASRSIWGRAWRLREFWTDDVQKNINVCFRFINPILDDALARKEAGKVGIQQEGSREVQEGESLLDHLINLTDDRKLIGDEILNIMIAGRDTTACTLTMAVYMLSQHPDVLARLREETLDQVGPTNRPTYDDLREMKYMRAFVNEVLRLYPPVPGNARYSTQPTVWPGLNGKPPIYIPANTRTPYSVFLMHRRKDLWGPDADNFDPDRFLDERQKKYLTPNPFIFLPFNAGPRICLGQQFAYNEASFFLVRLLQRFSAVQLAEDVQTMPPPEWASAEGRKAVERVMVKTHLTMYVKDGLWVRMDEAKGEA</sequence>
<dbReference type="InterPro" id="IPR047146">
    <property type="entry name" value="Cyt_P450_E_CYP52_fungi"/>
</dbReference>